<evidence type="ECO:0000256" key="3">
    <source>
        <dbReference type="ARBA" id="ARBA00023125"/>
    </source>
</evidence>
<dbReference type="GO" id="GO:0032993">
    <property type="term" value="C:protein-DNA complex"/>
    <property type="evidence" value="ECO:0007669"/>
    <property type="project" value="TreeGrafter"/>
</dbReference>
<dbReference type="Gene3D" id="3.40.190.290">
    <property type="match status" value="1"/>
</dbReference>
<dbReference type="PANTHER" id="PTHR30346">
    <property type="entry name" value="TRANSCRIPTIONAL DUAL REGULATOR HCAR-RELATED"/>
    <property type="match status" value="1"/>
</dbReference>
<evidence type="ECO:0000256" key="7">
    <source>
        <dbReference type="ARBA" id="ARBA00056658"/>
    </source>
</evidence>
<evidence type="ECO:0000313" key="10">
    <source>
        <dbReference type="Proteomes" id="UP000250347"/>
    </source>
</evidence>
<comment type="similarity">
    <text evidence="1">Belongs to the LysR transcriptional regulatory family.</text>
</comment>
<keyword evidence="5" id="KW-0804">Transcription</keyword>
<evidence type="ECO:0000256" key="2">
    <source>
        <dbReference type="ARBA" id="ARBA00023015"/>
    </source>
</evidence>
<keyword evidence="3" id="KW-0238">DNA-binding</keyword>
<evidence type="ECO:0000256" key="1">
    <source>
        <dbReference type="ARBA" id="ARBA00009437"/>
    </source>
</evidence>
<dbReference type="InterPro" id="IPR000847">
    <property type="entry name" value="LysR_HTH_N"/>
</dbReference>
<dbReference type="PROSITE" id="PS50931">
    <property type="entry name" value="HTH_LYSR"/>
    <property type="match status" value="1"/>
</dbReference>
<evidence type="ECO:0000256" key="4">
    <source>
        <dbReference type="ARBA" id="ARBA00023159"/>
    </source>
</evidence>
<dbReference type="AlphaFoldDB" id="A0A329KS00"/>
<dbReference type="Gene3D" id="1.10.10.10">
    <property type="entry name" value="Winged helix-like DNA-binding domain superfamily/Winged helix DNA-binding domain"/>
    <property type="match status" value="1"/>
</dbReference>
<dbReference type="SUPFAM" id="SSF46785">
    <property type="entry name" value="Winged helix' DNA-binding domain"/>
    <property type="match status" value="1"/>
</dbReference>
<dbReference type="InterPro" id="IPR005119">
    <property type="entry name" value="LysR_subst-bd"/>
</dbReference>
<proteinExistence type="inferred from homology"/>
<dbReference type="Pfam" id="PF00126">
    <property type="entry name" value="HTH_1"/>
    <property type="match status" value="1"/>
</dbReference>
<dbReference type="InterPro" id="IPR036390">
    <property type="entry name" value="WH_DNA-bd_sf"/>
</dbReference>
<keyword evidence="4" id="KW-0010">Activator</keyword>
<dbReference type="GO" id="GO:0003677">
    <property type="term" value="F:DNA binding"/>
    <property type="evidence" value="ECO:0007669"/>
    <property type="project" value="UniProtKB-KW"/>
</dbReference>
<protein>
    <recommendedName>
        <fullName evidence="6">Probable hydrogen peroxide-inducible genes activator</fullName>
    </recommendedName>
</protein>
<dbReference type="Proteomes" id="UP000250347">
    <property type="component" value="Unassembled WGS sequence"/>
</dbReference>
<feature type="domain" description="HTH lysR-type" evidence="8">
    <location>
        <begin position="9"/>
        <end position="58"/>
    </location>
</feature>
<gene>
    <name evidence="9" type="ORF">DQP58_13580</name>
</gene>
<comment type="caution">
    <text evidence="9">The sequence shown here is derived from an EMBL/GenBank/DDBJ whole genome shotgun (WGS) entry which is preliminary data.</text>
</comment>
<dbReference type="InterPro" id="IPR036388">
    <property type="entry name" value="WH-like_DNA-bd_sf"/>
</dbReference>
<dbReference type="SUPFAM" id="SSF53850">
    <property type="entry name" value="Periplasmic binding protein-like II"/>
    <property type="match status" value="1"/>
</dbReference>
<dbReference type="PRINTS" id="PR00039">
    <property type="entry name" value="HTHLYSR"/>
</dbReference>
<dbReference type="RefSeq" id="WP_112708880.1">
    <property type="nucleotide sequence ID" value="NZ_QMEU01000035.1"/>
</dbReference>
<dbReference type="FunFam" id="1.10.10.10:FF:000001">
    <property type="entry name" value="LysR family transcriptional regulator"/>
    <property type="match status" value="1"/>
</dbReference>
<comment type="function">
    <text evidence="7">Required for the induction the katG gene for catalase. Involved in the response to hydrogen peroxide.</text>
</comment>
<evidence type="ECO:0000313" key="9">
    <source>
        <dbReference type="EMBL" id="RAU94766.1"/>
    </source>
</evidence>
<accession>A0A329KS00</accession>
<dbReference type="EMBL" id="QMEU01000035">
    <property type="protein sequence ID" value="RAU94766.1"/>
    <property type="molecule type" value="Genomic_DNA"/>
</dbReference>
<keyword evidence="2" id="KW-0805">Transcription regulation</keyword>
<dbReference type="GO" id="GO:0003700">
    <property type="term" value="F:DNA-binding transcription factor activity"/>
    <property type="evidence" value="ECO:0007669"/>
    <property type="project" value="InterPro"/>
</dbReference>
<dbReference type="Pfam" id="PF03466">
    <property type="entry name" value="LysR_substrate"/>
    <property type="match status" value="1"/>
</dbReference>
<sequence>MADGDYEWFIALAELQHVTAAAQQLHVAQPTLTRMLARLEQQVGTPLFDRHGRRLALNTYGRIFYEHARRAQLELDSARREIDDLTNPAVSEIRLAFLSSFGSTVVPRLIAKFGESSPRVTFALEEGPAESIGDRVRSGDVDVGVVSPRPRKRTLAWRSLFRQRLGIAVPQDHRFSHGAAVSMIDLADERFVTMHRGFGMRGLLDELCAAAQFRPRIGLEAPTLTTVAGLVAAGLGVSLVPIDGSEYAPGVRVLRLADADAYRDVGMIWNSGRPLSRSARDFIAAAAAVEHRRTKDPIS</sequence>
<dbReference type="PANTHER" id="PTHR30346:SF28">
    <property type="entry name" value="HTH-TYPE TRANSCRIPTIONAL REGULATOR CYNR"/>
    <property type="match status" value="1"/>
</dbReference>
<name>A0A329KS00_9MYCO</name>
<evidence type="ECO:0000259" key="8">
    <source>
        <dbReference type="PROSITE" id="PS50931"/>
    </source>
</evidence>
<reference evidence="9 10" key="1">
    <citation type="submission" date="2018-06" db="EMBL/GenBank/DDBJ databases">
        <title>NTM in soil in Japan.</title>
        <authorList>
            <person name="Ohya K."/>
        </authorList>
    </citation>
    <scope>NUCLEOTIDE SEQUENCE [LARGE SCALE GENOMIC DNA]</scope>
    <source>
        <strain evidence="9 10">GF76</strain>
    </source>
</reference>
<dbReference type="CDD" id="cd08434">
    <property type="entry name" value="PBP2_GltC_like"/>
    <property type="match status" value="1"/>
</dbReference>
<organism evidence="9 10">
    <name type="scientific">Mycobacterium colombiense</name>
    <dbReference type="NCBI Taxonomy" id="339268"/>
    <lineage>
        <taxon>Bacteria</taxon>
        <taxon>Bacillati</taxon>
        <taxon>Actinomycetota</taxon>
        <taxon>Actinomycetes</taxon>
        <taxon>Mycobacteriales</taxon>
        <taxon>Mycobacteriaceae</taxon>
        <taxon>Mycobacterium</taxon>
        <taxon>Mycobacterium avium complex (MAC)</taxon>
    </lineage>
</organism>
<evidence type="ECO:0000256" key="6">
    <source>
        <dbReference type="ARBA" id="ARBA00040885"/>
    </source>
</evidence>
<evidence type="ECO:0000256" key="5">
    <source>
        <dbReference type="ARBA" id="ARBA00023163"/>
    </source>
</evidence>